<dbReference type="Pfam" id="PF00496">
    <property type="entry name" value="SBP_bac_5"/>
    <property type="match status" value="1"/>
</dbReference>
<protein>
    <submittedName>
        <fullName evidence="2">Peptide/nickel transport system substrate-binding protein</fullName>
    </submittedName>
</protein>
<comment type="caution">
    <text evidence="2">The sequence shown here is derived from an EMBL/GenBank/DDBJ whole genome shotgun (WGS) entry which is preliminary data.</text>
</comment>
<evidence type="ECO:0000313" key="2">
    <source>
        <dbReference type="EMBL" id="MBE1613197.1"/>
    </source>
</evidence>
<dbReference type="Proteomes" id="UP000638648">
    <property type="component" value="Unassembled WGS sequence"/>
</dbReference>
<dbReference type="InterPro" id="IPR030678">
    <property type="entry name" value="Peptide/Ni-bd"/>
</dbReference>
<organism evidence="2 3">
    <name type="scientific">Actinopolymorpha pittospori</name>
    <dbReference type="NCBI Taxonomy" id="648752"/>
    <lineage>
        <taxon>Bacteria</taxon>
        <taxon>Bacillati</taxon>
        <taxon>Actinomycetota</taxon>
        <taxon>Actinomycetes</taxon>
        <taxon>Propionibacteriales</taxon>
        <taxon>Actinopolymorphaceae</taxon>
        <taxon>Actinopolymorpha</taxon>
    </lineage>
</organism>
<dbReference type="CDD" id="cd08500">
    <property type="entry name" value="PBP2_NikA_DppA_OppA_like_4"/>
    <property type="match status" value="1"/>
</dbReference>
<dbReference type="InterPro" id="IPR039424">
    <property type="entry name" value="SBP_5"/>
</dbReference>
<name>A0A927NCV8_9ACTN</name>
<keyword evidence="3" id="KW-1185">Reference proteome</keyword>
<dbReference type="AlphaFoldDB" id="A0A927NCV8"/>
<dbReference type="PANTHER" id="PTHR30290:SF62">
    <property type="entry name" value="OLIGOPEPTIDE ABC TRANSPORTER, PERIPLASMIC OLIGOPEPTIDE-BINDING PROTEIN"/>
    <property type="match status" value="1"/>
</dbReference>
<dbReference type="SUPFAM" id="SSF53850">
    <property type="entry name" value="Periplasmic binding protein-like II"/>
    <property type="match status" value="1"/>
</dbReference>
<dbReference type="InterPro" id="IPR000914">
    <property type="entry name" value="SBP_5_dom"/>
</dbReference>
<accession>A0A927NCV8</accession>
<dbReference type="GO" id="GO:1904680">
    <property type="term" value="F:peptide transmembrane transporter activity"/>
    <property type="evidence" value="ECO:0007669"/>
    <property type="project" value="TreeGrafter"/>
</dbReference>
<dbReference type="EMBL" id="JADBEM010000001">
    <property type="protein sequence ID" value="MBE1613197.1"/>
    <property type="molecule type" value="Genomic_DNA"/>
</dbReference>
<dbReference type="GO" id="GO:0042597">
    <property type="term" value="C:periplasmic space"/>
    <property type="evidence" value="ECO:0007669"/>
    <property type="project" value="UniProtKB-ARBA"/>
</dbReference>
<dbReference type="Gene3D" id="3.40.190.10">
    <property type="entry name" value="Periplasmic binding protein-like II"/>
    <property type="match status" value="1"/>
</dbReference>
<reference evidence="2" key="1">
    <citation type="submission" date="2020-10" db="EMBL/GenBank/DDBJ databases">
        <title>Sequencing the genomes of 1000 actinobacteria strains.</title>
        <authorList>
            <person name="Klenk H.-P."/>
        </authorList>
    </citation>
    <scope>NUCLEOTIDE SEQUENCE</scope>
    <source>
        <strain evidence="2">DSM 45354</strain>
    </source>
</reference>
<proteinExistence type="predicted"/>
<dbReference type="Gene3D" id="3.10.105.10">
    <property type="entry name" value="Dipeptide-binding Protein, Domain 3"/>
    <property type="match status" value="1"/>
</dbReference>
<dbReference type="PROSITE" id="PS51257">
    <property type="entry name" value="PROKAR_LIPOPROTEIN"/>
    <property type="match status" value="1"/>
</dbReference>
<dbReference type="GO" id="GO:0015833">
    <property type="term" value="P:peptide transport"/>
    <property type="evidence" value="ECO:0007669"/>
    <property type="project" value="TreeGrafter"/>
</dbReference>
<gene>
    <name evidence="2" type="ORF">HEB94_010045</name>
</gene>
<evidence type="ECO:0000313" key="3">
    <source>
        <dbReference type="Proteomes" id="UP000638648"/>
    </source>
</evidence>
<sequence>MEGQRGARVVDRRSLLRAGGLVAATLAASSACDFVSIDPLGDTASDIDESAAQGPEAPALAARVGRGELPPLAQRLPANPMVVTPVERAGVYGGVWRTGLLGRADSSWLTRTLGYENLLRWKPDWSGVVPNVAESYDVNDEGTEFTFTLRKGMRWSDGSSFTADDIVFAYNDVLGNEELSTTRPVFFSDKGGFATVTKLDAQTVRFTFSQPNGLFLQRLATPDGAALTMYPFEYLRRFHKKHNPDVDSLVRESGAKDWVELFESHGGSSSTLWTTVHPVLFAWVITTPIGQGSRVIAERNPYYWKVDTQGRQLPYLDGVTYSVVPDVELLTLKTLNGEIDMMDRNIGTLNNKPIFAKKRRSGGYHFYDTRQAYMNSAVIALNLTHDDPVKREIFTNKDFRIGLSYAIDRKEIIDVIYLGVGEPYQVGPRPDSPYYNERLARQYLDYDVAKANQHLDRAGYPRRDSDGRRIGPDGNPIFFVVEATISGEGPEWVDLMELVKDYWAAVGVQTRVRNLDRSILDDRRDANKQDASVSLGFGGGFDVLLDPRWFFPYNSSDNAYRWVQWYQSEGEEGTEPPAAAQRQQQLYEQIKTTIDPQRQQDLMAELLEISAEEFYAMGIAMRQGAYGIQRNNFHNVPPVVFDAWQYPSPAPTNPCQYFMTKA</sequence>
<dbReference type="RefSeq" id="WP_192756108.1">
    <property type="nucleotide sequence ID" value="NZ_BAABJL010000130.1"/>
</dbReference>
<feature type="domain" description="Solute-binding protein family 5" evidence="1">
    <location>
        <begin position="128"/>
        <end position="552"/>
    </location>
</feature>
<dbReference type="PIRSF" id="PIRSF002741">
    <property type="entry name" value="MppA"/>
    <property type="match status" value="1"/>
</dbReference>
<dbReference type="GO" id="GO:0043190">
    <property type="term" value="C:ATP-binding cassette (ABC) transporter complex"/>
    <property type="evidence" value="ECO:0007669"/>
    <property type="project" value="InterPro"/>
</dbReference>
<dbReference type="PANTHER" id="PTHR30290">
    <property type="entry name" value="PERIPLASMIC BINDING COMPONENT OF ABC TRANSPORTER"/>
    <property type="match status" value="1"/>
</dbReference>
<evidence type="ECO:0000259" key="1">
    <source>
        <dbReference type="Pfam" id="PF00496"/>
    </source>
</evidence>